<evidence type="ECO:0000256" key="1">
    <source>
        <dbReference type="ARBA" id="ARBA00022723"/>
    </source>
</evidence>
<dbReference type="SUPFAM" id="SSF57701">
    <property type="entry name" value="Zn2/Cys6 DNA-binding domain"/>
    <property type="match status" value="1"/>
</dbReference>
<sequence>MAADLKACSGCAKAKRKCGRQTPACQRCRDRGFDCVYPPPKPSYFVLSEAPTSPLADTFTGDRTSLSGLTTAEFLNGEINVASPPEPADLSVHFPHCSTTWSSVAWFLSPETWEIDRYPVTLTTAPCNGVLKRHIRSTQAWLEQWIATGSNPFIHSHLYATRFPSCIQVAYTTLSAYLNRTEANTETILRIVEDRTNELLLENGVTFGDLGQENNTASPQLEVLDHLARIHALFVYHTISLFDGDIRSRSLAEPRCHVLNRWVSQMVDCARHSLSQLSFAFSPLDLTQGSLPAPYPTSTTENLWHTWILSESVRRTWMTVTGMYAVYHALQQGWTLCPGGIMFTNSQGVWQAETASAWEKICLEGVVMFMQRFEAERLFSEASPSDVDEFGKRMMEITFGIKKVESWKE</sequence>
<dbReference type="EMBL" id="MU004183">
    <property type="protein sequence ID" value="KAF2500621.1"/>
    <property type="molecule type" value="Genomic_DNA"/>
</dbReference>
<evidence type="ECO:0000256" key="2">
    <source>
        <dbReference type="ARBA" id="ARBA00022833"/>
    </source>
</evidence>
<keyword evidence="2" id="KW-0862">Zinc</keyword>
<dbReference type="PANTHER" id="PTHR47660:SF3">
    <property type="entry name" value="FINGER DOMAIN PROTEIN, PUTATIVE (AFU_ORTHOLOGUE AFUA_4G03310)-RELATED"/>
    <property type="match status" value="1"/>
</dbReference>
<evidence type="ECO:0000256" key="5">
    <source>
        <dbReference type="ARBA" id="ARBA00023242"/>
    </source>
</evidence>
<dbReference type="CDD" id="cd00067">
    <property type="entry name" value="GAL4"/>
    <property type="match status" value="1"/>
</dbReference>
<keyword evidence="8" id="KW-1185">Reference proteome</keyword>
<dbReference type="PANTHER" id="PTHR47660">
    <property type="entry name" value="TRANSCRIPTION FACTOR WITH C2H2 AND ZN(2)-CYS(6) DNA BINDING DOMAIN (EUROFUNG)-RELATED-RELATED"/>
    <property type="match status" value="1"/>
</dbReference>
<dbReference type="SMART" id="SM00066">
    <property type="entry name" value="GAL4"/>
    <property type="match status" value="1"/>
</dbReference>
<accession>A0A6A6R7T2</accession>
<protein>
    <recommendedName>
        <fullName evidence="6">Zn(2)-C6 fungal-type domain-containing protein</fullName>
    </recommendedName>
</protein>
<gene>
    <name evidence="7" type="ORF">BU16DRAFT_253623</name>
</gene>
<dbReference type="InterPro" id="IPR001138">
    <property type="entry name" value="Zn2Cys6_DnaBD"/>
</dbReference>
<keyword evidence="5" id="KW-0539">Nucleus</keyword>
<dbReference type="OrthoDB" id="5355161at2759"/>
<keyword evidence="1" id="KW-0479">Metal-binding</keyword>
<evidence type="ECO:0000313" key="8">
    <source>
        <dbReference type="Proteomes" id="UP000799750"/>
    </source>
</evidence>
<evidence type="ECO:0000256" key="4">
    <source>
        <dbReference type="ARBA" id="ARBA00023163"/>
    </source>
</evidence>
<organism evidence="7 8">
    <name type="scientific">Lophium mytilinum</name>
    <dbReference type="NCBI Taxonomy" id="390894"/>
    <lineage>
        <taxon>Eukaryota</taxon>
        <taxon>Fungi</taxon>
        <taxon>Dikarya</taxon>
        <taxon>Ascomycota</taxon>
        <taxon>Pezizomycotina</taxon>
        <taxon>Dothideomycetes</taxon>
        <taxon>Pleosporomycetidae</taxon>
        <taxon>Mytilinidiales</taxon>
        <taxon>Mytilinidiaceae</taxon>
        <taxon>Lophium</taxon>
    </lineage>
</organism>
<reference evidence="7" key="1">
    <citation type="journal article" date="2020" name="Stud. Mycol.">
        <title>101 Dothideomycetes genomes: a test case for predicting lifestyles and emergence of pathogens.</title>
        <authorList>
            <person name="Haridas S."/>
            <person name="Albert R."/>
            <person name="Binder M."/>
            <person name="Bloem J."/>
            <person name="Labutti K."/>
            <person name="Salamov A."/>
            <person name="Andreopoulos B."/>
            <person name="Baker S."/>
            <person name="Barry K."/>
            <person name="Bills G."/>
            <person name="Bluhm B."/>
            <person name="Cannon C."/>
            <person name="Castanera R."/>
            <person name="Culley D."/>
            <person name="Daum C."/>
            <person name="Ezra D."/>
            <person name="Gonzalez J."/>
            <person name="Henrissat B."/>
            <person name="Kuo A."/>
            <person name="Liang C."/>
            <person name="Lipzen A."/>
            <person name="Lutzoni F."/>
            <person name="Magnuson J."/>
            <person name="Mondo S."/>
            <person name="Nolan M."/>
            <person name="Ohm R."/>
            <person name="Pangilinan J."/>
            <person name="Park H.-J."/>
            <person name="Ramirez L."/>
            <person name="Alfaro M."/>
            <person name="Sun H."/>
            <person name="Tritt A."/>
            <person name="Yoshinaga Y."/>
            <person name="Zwiers L.-H."/>
            <person name="Turgeon B."/>
            <person name="Goodwin S."/>
            <person name="Spatafora J."/>
            <person name="Crous P."/>
            <person name="Grigoriev I."/>
        </authorList>
    </citation>
    <scope>NUCLEOTIDE SEQUENCE</scope>
    <source>
        <strain evidence="7">CBS 269.34</strain>
    </source>
</reference>
<dbReference type="AlphaFoldDB" id="A0A6A6R7T2"/>
<dbReference type="Pfam" id="PF00172">
    <property type="entry name" value="Zn_clus"/>
    <property type="match status" value="1"/>
</dbReference>
<proteinExistence type="predicted"/>
<feature type="domain" description="Zn(2)-C6 fungal-type" evidence="6">
    <location>
        <begin position="7"/>
        <end position="37"/>
    </location>
</feature>
<evidence type="ECO:0000313" key="7">
    <source>
        <dbReference type="EMBL" id="KAF2500621.1"/>
    </source>
</evidence>
<keyword evidence="3" id="KW-0805">Transcription regulation</keyword>
<name>A0A6A6R7T2_9PEZI</name>
<dbReference type="Proteomes" id="UP000799750">
    <property type="component" value="Unassembled WGS sequence"/>
</dbReference>
<evidence type="ECO:0000259" key="6">
    <source>
        <dbReference type="PROSITE" id="PS50048"/>
    </source>
</evidence>
<evidence type="ECO:0000256" key="3">
    <source>
        <dbReference type="ARBA" id="ARBA00023015"/>
    </source>
</evidence>
<dbReference type="GO" id="GO:0008270">
    <property type="term" value="F:zinc ion binding"/>
    <property type="evidence" value="ECO:0007669"/>
    <property type="project" value="InterPro"/>
</dbReference>
<keyword evidence="4" id="KW-0804">Transcription</keyword>
<dbReference type="InterPro" id="IPR036864">
    <property type="entry name" value="Zn2-C6_fun-type_DNA-bd_sf"/>
</dbReference>
<dbReference type="PROSITE" id="PS50048">
    <property type="entry name" value="ZN2_CY6_FUNGAL_2"/>
    <property type="match status" value="1"/>
</dbReference>
<dbReference type="GO" id="GO:0000981">
    <property type="term" value="F:DNA-binding transcription factor activity, RNA polymerase II-specific"/>
    <property type="evidence" value="ECO:0007669"/>
    <property type="project" value="InterPro"/>
</dbReference>
<dbReference type="Gene3D" id="4.10.240.10">
    <property type="entry name" value="Zn(2)-C6 fungal-type DNA-binding domain"/>
    <property type="match status" value="1"/>
</dbReference>
<dbReference type="PROSITE" id="PS00463">
    <property type="entry name" value="ZN2_CY6_FUNGAL_1"/>
    <property type="match status" value="1"/>
</dbReference>